<dbReference type="PROSITE" id="PS00135">
    <property type="entry name" value="TRYPSIN_SER"/>
    <property type="match status" value="1"/>
</dbReference>
<evidence type="ECO:0000256" key="2">
    <source>
        <dbReference type="ARBA" id="ARBA00022670"/>
    </source>
</evidence>
<dbReference type="PRINTS" id="PR00722">
    <property type="entry name" value="CHYMOTRYPSIN"/>
</dbReference>
<dbReference type="InterPro" id="IPR033116">
    <property type="entry name" value="TRYPSIN_SER"/>
</dbReference>
<evidence type="ECO:0000256" key="4">
    <source>
        <dbReference type="ARBA" id="ARBA00022825"/>
    </source>
</evidence>
<dbReference type="CDD" id="cd00190">
    <property type="entry name" value="Tryp_SPc"/>
    <property type="match status" value="1"/>
</dbReference>
<organism evidence="7 8">
    <name type="scientific">Priapulus caudatus</name>
    <name type="common">Priapulid worm</name>
    <dbReference type="NCBI Taxonomy" id="37621"/>
    <lineage>
        <taxon>Eukaryota</taxon>
        <taxon>Metazoa</taxon>
        <taxon>Ecdysozoa</taxon>
        <taxon>Scalidophora</taxon>
        <taxon>Priapulida</taxon>
        <taxon>Priapulimorpha</taxon>
        <taxon>Priapulimorphida</taxon>
        <taxon>Priapulidae</taxon>
        <taxon>Priapulus</taxon>
    </lineage>
</organism>
<dbReference type="InterPro" id="IPR043504">
    <property type="entry name" value="Peptidase_S1_PA_chymotrypsin"/>
</dbReference>
<dbReference type="InterPro" id="IPR001254">
    <property type="entry name" value="Trypsin_dom"/>
</dbReference>
<evidence type="ECO:0000313" key="8">
    <source>
        <dbReference type="RefSeq" id="XP_014662805.1"/>
    </source>
</evidence>
<keyword evidence="3" id="KW-0378">Hydrolase</keyword>
<accession>A0ABM1DS84</accession>
<gene>
    <name evidence="8" type="primary">LOC106805633</name>
</gene>
<comment type="similarity">
    <text evidence="1">Belongs to the peptidase S1 family.</text>
</comment>
<dbReference type="Proteomes" id="UP000695022">
    <property type="component" value="Unplaced"/>
</dbReference>
<evidence type="ECO:0000256" key="3">
    <source>
        <dbReference type="ARBA" id="ARBA00022801"/>
    </source>
</evidence>
<dbReference type="PANTHER" id="PTHR24276:SF91">
    <property type="entry name" value="AT26814P-RELATED"/>
    <property type="match status" value="1"/>
</dbReference>
<keyword evidence="2" id="KW-0645">Protease</keyword>
<keyword evidence="7" id="KW-1185">Reference proteome</keyword>
<dbReference type="InterPro" id="IPR009003">
    <property type="entry name" value="Peptidase_S1_PA"/>
</dbReference>
<dbReference type="GeneID" id="106805633"/>
<protein>
    <submittedName>
        <fullName evidence="8">Trypsin-1-like</fullName>
    </submittedName>
</protein>
<dbReference type="Pfam" id="PF00089">
    <property type="entry name" value="Trypsin"/>
    <property type="match status" value="1"/>
</dbReference>
<keyword evidence="5" id="KW-1015">Disulfide bond</keyword>
<evidence type="ECO:0000259" key="6">
    <source>
        <dbReference type="PROSITE" id="PS50240"/>
    </source>
</evidence>
<keyword evidence="4" id="KW-0720">Serine protease</keyword>
<dbReference type="SMART" id="SM00020">
    <property type="entry name" value="Tryp_SPc"/>
    <property type="match status" value="1"/>
</dbReference>
<proteinExistence type="inferred from homology"/>
<dbReference type="InterPro" id="IPR050430">
    <property type="entry name" value="Peptidase_S1"/>
</dbReference>
<evidence type="ECO:0000313" key="7">
    <source>
        <dbReference type="Proteomes" id="UP000695022"/>
    </source>
</evidence>
<dbReference type="Gene3D" id="2.40.10.10">
    <property type="entry name" value="Trypsin-like serine proteases"/>
    <property type="match status" value="1"/>
</dbReference>
<evidence type="ECO:0000256" key="1">
    <source>
        <dbReference type="ARBA" id="ARBA00007664"/>
    </source>
</evidence>
<sequence>MATPTRRYESSPRRFQIRVGSTRHYSGTRHQVSEVNKHGSYRPRTFDFDIATMILSTPVSLNAKTQLVEMASGGNQYDGRTATVSGWGTTSEGGNTSPELRCVDVPIVTNSACNAAYGSITSNMLCAGYDAGGKDACQGDSGGPLVINHSCNSMSTDADGDPLLVGVVSWGYGCAAAQYPGVYARVSALRGWVDSNMH</sequence>
<dbReference type="PANTHER" id="PTHR24276">
    <property type="entry name" value="POLYSERASE-RELATED"/>
    <property type="match status" value="1"/>
</dbReference>
<evidence type="ECO:0000256" key="5">
    <source>
        <dbReference type="ARBA" id="ARBA00023157"/>
    </source>
</evidence>
<name>A0ABM1DS84_PRICU</name>
<dbReference type="SUPFAM" id="SSF50494">
    <property type="entry name" value="Trypsin-like serine proteases"/>
    <property type="match status" value="1"/>
</dbReference>
<dbReference type="PROSITE" id="PS50240">
    <property type="entry name" value="TRYPSIN_DOM"/>
    <property type="match status" value="1"/>
</dbReference>
<reference evidence="8" key="1">
    <citation type="submission" date="2025-08" db="UniProtKB">
        <authorList>
            <consortium name="RefSeq"/>
        </authorList>
    </citation>
    <scope>IDENTIFICATION</scope>
</reference>
<dbReference type="RefSeq" id="XP_014662805.1">
    <property type="nucleotide sequence ID" value="XM_014807319.1"/>
</dbReference>
<feature type="domain" description="Peptidase S1" evidence="6">
    <location>
        <begin position="1"/>
        <end position="198"/>
    </location>
</feature>
<dbReference type="InterPro" id="IPR001314">
    <property type="entry name" value="Peptidase_S1A"/>
</dbReference>